<dbReference type="InterPro" id="IPR036259">
    <property type="entry name" value="MFS_trans_sf"/>
</dbReference>
<dbReference type="AlphaFoldDB" id="A0A839QGK6"/>
<organism evidence="2 3">
    <name type="scientific">Paeniglutamicibacter cryotolerans</name>
    <dbReference type="NCBI Taxonomy" id="670079"/>
    <lineage>
        <taxon>Bacteria</taxon>
        <taxon>Bacillati</taxon>
        <taxon>Actinomycetota</taxon>
        <taxon>Actinomycetes</taxon>
        <taxon>Micrococcales</taxon>
        <taxon>Micrococcaceae</taxon>
        <taxon>Paeniglutamicibacter</taxon>
    </lineage>
</organism>
<proteinExistence type="predicted"/>
<sequence>MLSLSALLMFAVISVEPVITVHIEHLLAGEAPVAVVAGIVFALGAAGAIISGPGLGRLADRIGHTRVLTLSLAAATVLLALQAAALDIWRFALLAFSWEWRWAG</sequence>
<evidence type="ECO:0000256" key="1">
    <source>
        <dbReference type="SAM" id="Phobius"/>
    </source>
</evidence>
<name>A0A839QGK6_9MICC</name>
<reference evidence="2 3" key="1">
    <citation type="submission" date="2020-08" db="EMBL/GenBank/DDBJ databases">
        <title>Sequencing the genomes of 1000 actinobacteria strains.</title>
        <authorList>
            <person name="Klenk H.-P."/>
        </authorList>
    </citation>
    <scope>NUCLEOTIDE SEQUENCE [LARGE SCALE GENOMIC DNA]</scope>
    <source>
        <strain evidence="2 3">DSM 22826</strain>
    </source>
</reference>
<dbReference type="SUPFAM" id="SSF103473">
    <property type="entry name" value="MFS general substrate transporter"/>
    <property type="match status" value="1"/>
</dbReference>
<keyword evidence="1" id="KW-0812">Transmembrane</keyword>
<keyword evidence="3" id="KW-1185">Reference proteome</keyword>
<evidence type="ECO:0000313" key="3">
    <source>
        <dbReference type="Proteomes" id="UP000523000"/>
    </source>
</evidence>
<accession>A0A839QGK6</accession>
<keyword evidence="1" id="KW-1133">Transmembrane helix</keyword>
<dbReference type="RefSeq" id="WP_345075330.1">
    <property type="nucleotide sequence ID" value="NZ_BAABGK010000022.1"/>
</dbReference>
<evidence type="ECO:0000313" key="2">
    <source>
        <dbReference type="EMBL" id="MBB2995299.1"/>
    </source>
</evidence>
<feature type="transmembrane region" description="Helical" evidence="1">
    <location>
        <begin position="67"/>
        <end position="92"/>
    </location>
</feature>
<dbReference type="Proteomes" id="UP000523000">
    <property type="component" value="Unassembled WGS sequence"/>
</dbReference>
<comment type="caution">
    <text evidence="2">The sequence shown here is derived from an EMBL/GenBank/DDBJ whole genome shotgun (WGS) entry which is preliminary data.</text>
</comment>
<dbReference type="Gene3D" id="1.20.1250.20">
    <property type="entry name" value="MFS general substrate transporter like domains"/>
    <property type="match status" value="1"/>
</dbReference>
<keyword evidence="1" id="KW-0472">Membrane</keyword>
<feature type="transmembrane region" description="Helical" evidence="1">
    <location>
        <begin position="33"/>
        <end position="55"/>
    </location>
</feature>
<protein>
    <submittedName>
        <fullName evidence="2">MFS family permease</fullName>
    </submittedName>
</protein>
<dbReference type="EMBL" id="JACHVS010000001">
    <property type="protein sequence ID" value="MBB2995299.1"/>
    <property type="molecule type" value="Genomic_DNA"/>
</dbReference>
<gene>
    <name evidence="2" type="ORF">E9229_001490</name>
</gene>